<name>A0A644VRU3_9ZZZZ</name>
<dbReference type="AlphaFoldDB" id="A0A644VRU3"/>
<protein>
    <submittedName>
        <fullName evidence="1">Uncharacterized protein</fullName>
    </submittedName>
</protein>
<dbReference type="Pfam" id="PF03237">
    <property type="entry name" value="Terminase_6N"/>
    <property type="match status" value="1"/>
</dbReference>
<dbReference type="InterPro" id="IPR006517">
    <property type="entry name" value="Phage_terminase_lsu-like_C"/>
</dbReference>
<comment type="caution">
    <text evidence="1">The sequence shown here is derived from an EMBL/GenBank/DDBJ whole genome shotgun (WGS) entry which is preliminary data.</text>
</comment>
<dbReference type="EMBL" id="VSSQ01000412">
    <property type="protein sequence ID" value="MPL94046.1"/>
    <property type="molecule type" value="Genomic_DNA"/>
</dbReference>
<reference evidence="1" key="1">
    <citation type="submission" date="2019-08" db="EMBL/GenBank/DDBJ databases">
        <authorList>
            <person name="Kucharzyk K."/>
            <person name="Murdoch R.W."/>
            <person name="Higgins S."/>
            <person name="Loffler F."/>
        </authorList>
    </citation>
    <scope>NUCLEOTIDE SEQUENCE</scope>
</reference>
<proteinExistence type="predicted"/>
<dbReference type="NCBIfam" id="TIGR01630">
    <property type="entry name" value="psiM2_ORF9"/>
    <property type="match status" value="1"/>
</dbReference>
<organism evidence="1">
    <name type="scientific">bioreactor metagenome</name>
    <dbReference type="NCBI Taxonomy" id="1076179"/>
    <lineage>
        <taxon>unclassified sequences</taxon>
        <taxon>metagenomes</taxon>
        <taxon>ecological metagenomes</taxon>
    </lineage>
</organism>
<sequence length="498" mass="57295">MGTMIQPPTEKTAKPQFELGALIAPDGIQDSRYLKARESFWEYCKLINPKFFKDDRTYLHELADDLQAFYERRLINPKTGQPFLKFMMNLPPRHGKSYILTLLCQWLFGKNSLEQIITVSYNETLSGRFARNVRDGIDATKADDKITIFNDVFPTVHIKFGDAATQMWALEGSFFSYLATGFGGTITGIGCSIGIIDDPIKSGKEAYNDRVLEDQWSWYTDTFISRLEEGALQIINMTRWSTKDLCGKLLDEEPEDWYVFKRRAYNKETKQMLCPSLLSYQSYLDKTRKMSQPIAEANFNQDPVDIQGRLYATFETYVHLPDRFERIILYTDTADEGTDYLCSIAAGVREGRAYVLDVIYTQRPMEVTEPLVARQIHLNGVQFPRMESNNGGRGFARAVQEKLWTAYQTRRPHIEWFHQTENKRARILTNSSCVMHDVLFPADWQSRWPEYYTAMTTYQAEGRNPHDDAPDATTGIAETIQIKRASALRTMSKTALGL</sequence>
<evidence type="ECO:0000313" key="1">
    <source>
        <dbReference type="EMBL" id="MPL94046.1"/>
    </source>
</evidence>
<accession>A0A644VRU3</accession>
<gene>
    <name evidence="1" type="ORF">SDC9_40194</name>
</gene>